<dbReference type="GO" id="GO:0006310">
    <property type="term" value="P:DNA recombination"/>
    <property type="evidence" value="ECO:0007669"/>
    <property type="project" value="UniProtKB-UniRule"/>
</dbReference>
<keyword evidence="2" id="KW-0227">DNA damage</keyword>
<dbReference type="Gene3D" id="2.40.50.140">
    <property type="entry name" value="Nucleic acid-binding proteins"/>
    <property type="match status" value="1"/>
</dbReference>
<dbReference type="RefSeq" id="WP_014769099.1">
    <property type="nucleotide sequence ID" value="NC_018002.1"/>
</dbReference>
<keyword evidence="6" id="KW-1185">Reference proteome</keyword>
<evidence type="ECO:0000313" key="5">
    <source>
        <dbReference type="EMBL" id="AFL68220.1"/>
    </source>
</evidence>
<keyword evidence="2" id="KW-0235">DNA replication</keyword>
<comment type="function">
    <text evidence="2">Plays an important role in DNA replication, recombination and repair. Binds to ssDNA and to an array of partner proteins to recruit them to their sites of action during DNA metabolism.</text>
</comment>
<protein>
    <recommendedName>
        <fullName evidence="2 3">Single-stranded DNA-binding protein</fullName>
        <shortName evidence="2">SSB</shortName>
    </recommendedName>
</protein>
<evidence type="ECO:0000313" key="6">
    <source>
        <dbReference type="Proteomes" id="UP000006176"/>
    </source>
</evidence>
<evidence type="ECO:0000256" key="3">
    <source>
        <dbReference type="PIRNR" id="PIRNR002070"/>
    </source>
</evidence>
<dbReference type="InterPro" id="IPR000424">
    <property type="entry name" value="Primosome_PriB/ssb"/>
</dbReference>
<dbReference type="STRING" id="760154.Sulba_0919"/>
<gene>
    <name evidence="5" type="ordered locus">Sulba_0919</name>
</gene>
<keyword evidence="2" id="KW-0233">DNA recombination</keyword>
<dbReference type="HOGENOM" id="CLU_078758_0_1_7"/>
<dbReference type="GO" id="GO:0003697">
    <property type="term" value="F:single-stranded DNA binding"/>
    <property type="evidence" value="ECO:0007669"/>
    <property type="project" value="UniProtKB-UniRule"/>
</dbReference>
<reference evidence="5 6" key="1">
    <citation type="submission" date="2012-06" db="EMBL/GenBank/DDBJ databases">
        <title>Complete sequence of Sulfurospirillum barnesii SES-3.</title>
        <authorList>
            <consortium name="US DOE Joint Genome Institute"/>
            <person name="Lucas S."/>
            <person name="Han J."/>
            <person name="Lapidus A."/>
            <person name="Cheng J.-F."/>
            <person name="Goodwin L."/>
            <person name="Pitluck S."/>
            <person name="Peters L."/>
            <person name="Ovchinnikova G."/>
            <person name="Lu M."/>
            <person name="Detter J.C."/>
            <person name="Han C."/>
            <person name="Tapia R."/>
            <person name="Land M."/>
            <person name="Hauser L."/>
            <person name="Kyrpides N."/>
            <person name="Ivanova N."/>
            <person name="Pagani I."/>
            <person name="Stolz J."/>
            <person name="Arkin A."/>
            <person name="Dehal P."/>
            <person name="Oremland R."/>
            <person name="Saltikov C."/>
            <person name="Basu P."/>
            <person name="Hollibaugh J."/>
            <person name="Newman D."/>
            <person name="Stolyar S."/>
            <person name="Hazen T."/>
            <person name="Woyke T."/>
        </authorList>
    </citation>
    <scope>NUCLEOTIDE SEQUENCE [LARGE SCALE GENOMIC DNA]</scope>
    <source>
        <strain evidence="6">ATCC 700032 / DSM 10660 / SES-3</strain>
    </source>
</reference>
<evidence type="ECO:0000256" key="1">
    <source>
        <dbReference type="ARBA" id="ARBA00023125"/>
    </source>
</evidence>
<dbReference type="PANTHER" id="PTHR10302">
    <property type="entry name" value="SINGLE-STRANDED DNA-BINDING PROTEIN"/>
    <property type="match status" value="1"/>
</dbReference>
<dbReference type="InterPro" id="IPR011344">
    <property type="entry name" value="ssDNA-bd"/>
</dbReference>
<dbReference type="NCBIfam" id="NF006297">
    <property type="entry name" value="PRK08486.1"/>
    <property type="match status" value="1"/>
</dbReference>
<dbReference type="Pfam" id="PF00436">
    <property type="entry name" value="SSB"/>
    <property type="match status" value="1"/>
</dbReference>
<dbReference type="OrthoDB" id="9809878at2"/>
<dbReference type="GO" id="GO:0009295">
    <property type="term" value="C:nucleoid"/>
    <property type="evidence" value="ECO:0007669"/>
    <property type="project" value="TreeGrafter"/>
</dbReference>
<evidence type="ECO:0000256" key="4">
    <source>
        <dbReference type="SAM" id="MobiDB-lite"/>
    </source>
</evidence>
<dbReference type="AlphaFoldDB" id="I3XW96"/>
<evidence type="ECO:0000256" key="2">
    <source>
        <dbReference type="HAMAP-Rule" id="MF_00984"/>
    </source>
</evidence>
<sequence>MFNRVVMLGNLTRDCELRYLPNGGAVCTTGLATNRKFKKQDGSQGEEVCFIDITFFGRTAEIANQYLSRGKKVLVEGRLKLDQWTDQSGAKRSKHSITVETLQMIDSRGGQESGGSDMGGSYGDTSSPVGYNPNQQKSAPYPKQSAPEYSGHDIPDIDINDDEIPF</sequence>
<dbReference type="HAMAP" id="MF_00984">
    <property type="entry name" value="SSB"/>
    <property type="match status" value="1"/>
</dbReference>
<feature type="compositionally biased region" description="Polar residues" evidence="4">
    <location>
        <begin position="128"/>
        <end position="138"/>
    </location>
</feature>
<proteinExistence type="inferred from homology"/>
<feature type="compositionally biased region" description="Gly residues" evidence="4">
    <location>
        <begin position="111"/>
        <end position="122"/>
    </location>
</feature>
<keyword evidence="1 2" id="KW-0238">DNA-binding</keyword>
<dbReference type="PROSITE" id="PS50935">
    <property type="entry name" value="SSB"/>
    <property type="match status" value="1"/>
</dbReference>
<keyword evidence="2" id="KW-0234">DNA repair</keyword>
<dbReference type="NCBIfam" id="TIGR00621">
    <property type="entry name" value="ssb"/>
    <property type="match status" value="1"/>
</dbReference>
<feature type="compositionally biased region" description="Acidic residues" evidence="4">
    <location>
        <begin position="156"/>
        <end position="166"/>
    </location>
</feature>
<dbReference type="eggNOG" id="COG0629">
    <property type="taxonomic scope" value="Bacteria"/>
</dbReference>
<dbReference type="PATRIC" id="fig|760154.4.peg.920"/>
<accession>I3XW96</accession>
<dbReference type="SUPFAM" id="SSF50249">
    <property type="entry name" value="Nucleic acid-binding proteins"/>
    <property type="match status" value="1"/>
</dbReference>
<dbReference type="GO" id="GO:0006260">
    <property type="term" value="P:DNA replication"/>
    <property type="evidence" value="ECO:0007669"/>
    <property type="project" value="UniProtKB-UniRule"/>
</dbReference>
<organism evidence="5 6">
    <name type="scientific">Sulfurospirillum barnesii (strain ATCC 700032 / DSM 10660 / SES-3)</name>
    <dbReference type="NCBI Taxonomy" id="760154"/>
    <lineage>
        <taxon>Bacteria</taxon>
        <taxon>Pseudomonadati</taxon>
        <taxon>Campylobacterota</taxon>
        <taxon>Epsilonproteobacteria</taxon>
        <taxon>Campylobacterales</taxon>
        <taxon>Sulfurospirillaceae</taxon>
        <taxon>Sulfurospirillum</taxon>
    </lineage>
</organism>
<feature type="compositionally biased region" description="Polar residues" evidence="4">
    <location>
        <begin position="85"/>
        <end position="101"/>
    </location>
</feature>
<dbReference type="KEGG" id="sba:Sulba_0919"/>
<name>I3XW96_SULBS</name>
<comment type="caution">
    <text evidence="2">Lacks conserved residue(s) required for the propagation of feature annotation.</text>
</comment>
<feature type="short sequence motif" description="Important for interaction with partner proteins" evidence="2">
    <location>
        <begin position="161"/>
        <end position="166"/>
    </location>
</feature>
<dbReference type="EMBL" id="CP003333">
    <property type="protein sequence ID" value="AFL68220.1"/>
    <property type="molecule type" value="Genomic_DNA"/>
</dbReference>
<dbReference type="PANTHER" id="PTHR10302:SF27">
    <property type="entry name" value="SINGLE-STRANDED DNA-BINDING PROTEIN"/>
    <property type="match status" value="1"/>
</dbReference>
<dbReference type="Proteomes" id="UP000006176">
    <property type="component" value="Chromosome"/>
</dbReference>
<feature type="region of interest" description="Disordered" evidence="4">
    <location>
        <begin position="85"/>
        <end position="166"/>
    </location>
</feature>
<dbReference type="PIRSF" id="PIRSF002070">
    <property type="entry name" value="SSB"/>
    <property type="match status" value="1"/>
</dbReference>
<dbReference type="GO" id="GO:0006281">
    <property type="term" value="P:DNA repair"/>
    <property type="evidence" value="ECO:0007669"/>
    <property type="project" value="UniProtKB-UniRule"/>
</dbReference>
<dbReference type="InterPro" id="IPR012340">
    <property type="entry name" value="NA-bd_OB-fold"/>
</dbReference>
<comment type="subunit">
    <text evidence="2">Homotetramer.</text>
</comment>
<dbReference type="CDD" id="cd04496">
    <property type="entry name" value="SSB_OBF"/>
    <property type="match status" value="1"/>
</dbReference>